<dbReference type="SUPFAM" id="SSF49464">
    <property type="entry name" value="Carboxypeptidase regulatory domain-like"/>
    <property type="match status" value="1"/>
</dbReference>
<dbReference type="InterPro" id="IPR008969">
    <property type="entry name" value="CarboxyPept-like_regulatory"/>
</dbReference>
<dbReference type="Gene3D" id="2.60.40.1120">
    <property type="entry name" value="Carboxypeptidase-like, regulatory domain"/>
    <property type="match status" value="1"/>
</dbReference>
<keyword evidence="1" id="KW-0732">Signal</keyword>
<proteinExistence type="predicted"/>
<evidence type="ECO:0000313" key="3">
    <source>
        <dbReference type="Proteomes" id="UP001500582"/>
    </source>
</evidence>
<evidence type="ECO:0000313" key="2">
    <source>
        <dbReference type="EMBL" id="GAA4332062.1"/>
    </source>
</evidence>
<protein>
    <recommendedName>
        <fullName evidence="4">Carboxypeptidase-like regulatory domain-containing protein</fullName>
    </recommendedName>
</protein>
<feature type="chain" id="PRO_5046772854" description="Carboxypeptidase-like regulatory domain-containing protein" evidence="1">
    <location>
        <begin position="19"/>
        <end position="405"/>
    </location>
</feature>
<dbReference type="RefSeq" id="WP_345212761.1">
    <property type="nucleotide sequence ID" value="NZ_BAABFT010000012.1"/>
</dbReference>
<comment type="caution">
    <text evidence="2">The sequence shown here is derived from an EMBL/GenBank/DDBJ whole genome shotgun (WGS) entry which is preliminary data.</text>
</comment>
<dbReference type="Pfam" id="PF13715">
    <property type="entry name" value="CarbopepD_reg_2"/>
    <property type="match status" value="1"/>
</dbReference>
<dbReference type="EMBL" id="BAABFT010000012">
    <property type="protein sequence ID" value="GAA4332062.1"/>
    <property type="molecule type" value="Genomic_DNA"/>
</dbReference>
<evidence type="ECO:0000256" key="1">
    <source>
        <dbReference type="SAM" id="SignalP"/>
    </source>
</evidence>
<reference evidence="3" key="1">
    <citation type="journal article" date="2019" name="Int. J. Syst. Evol. Microbiol.">
        <title>The Global Catalogue of Microorganisms (GCM) 10K type strain sequencing project: providing services to taxonomists for standard genome sequencing and annotation.</title>
        <authorList>
            <consortium name="The Broad Institute Genomics Platform"/>
            <consortium name="The Broad Institute Genome Sequencing Center for Infectious Disease"/>
            <person name="Wu L."/>
            <person name="Ma J."/>
        </authorList>
    </citation>
    <scope>NUCLEOTIDE SEQUENCE [LARGE SCALE GENOMIC DNA]</scope>
    <source>
        <strain evidence="3">JCM 17705</strain>
    </source>
</reference>
<gene>
    <name evidence="2" type="ORF">GCM10023149_38120</name>
</gene>
<dbReference type="Proteomes" id="UP001500582">
    <property type="component" value="Unassembled WGS sequence"/>
</dbReference>
<organism evidence="2 3">
    <name type="scientific">Mucilaginibacter gynuensis</name>
    <dbReference type="NCBI Taxonomy" id="1302236"/>
    <lineage>
        <taxon>Bacteria</taxon>
        <taxon>Pseudomonadati</taxon>
        <taxon>Bacteroidota</taxon>
        <taxon>Sphingobacteriia</taxon>
        <taxon>Sphingobacteriales</taxon>
        <taxon>Sphingobacteriaceae</taxon>
        <taxon>Mucilaginibacter</taxon>
    </lineage>
</organism>
<name>A0ABP8GZ84_9SPHI</name>
<evidence type="ECO:0008006" key="4">
    <source>
        <dbReference type="Google" id="ProtNLM"/>
    </source>
</evidence>
<keyword evidence="3" id="KW-1185">Reference proteome</keyword>
<accession>A0ABP8GZ84</accession>
<feature type="signal peptide" evidence="1">
    <location>
        <begin position="1"/>
        <end position="18"/>
    </location>
</feature>
<dbReference type="PROSITE" id="PS51257">
    <property type="entry name" value="PROKAR_LIPOPROTEIN"/>
    <property type="match status" value="1"/>
</dbReference>
<sequence length="405" mass="46647">MKPYLTIFLFILSAACFAQHKITGTVYDADDKKPLPNATVFLNNTTNGTQTNNEGTYSVNNVKPGQYELIVSMVGYEPYRYSVKVYNDIKIPAIYLKSKTTSLSGVKIKAREISKKDIRAFKDELIGRSRFAKQCEIINPKIIDINYNAADKLLTASTSDFLIVENKALGYRIKYLVNEFTRDEKKLYVAYEGYIQFEPMTGDAIQQQRWRRNRMEAYEGSSQHFLRSVLANDTEQQGFKIFELSPNYKRPSDTVINAMLKKYSDRAQFGSAAFRPNDSLAYWRDIQNLPKLLYYWSCELHDRNFIYTTDQRSLYAMSYPATMFITYKNKKSNKTPNSSFNLVAVNQPNSLGQWDTIVYLNELYAFFDINGVFVNPAAIKMEGYWGKQRLADLLPIDFEPGTDAL</sequence>